<feature type="transmembrane region" description="Helical" evidence="5">
    <location>
        <begin position="6"/>
        <end position="22"/>
    </location>
</feature>
<dbReference type="CDD" id="cd00077">
    <property type="entry name" value="HDc"/>
    <property type="match status" value="1"/>
</dbReference>
<dbReference type="InterPro" id="IPR004088">
    <property type="entry name" value="KH_dom_type_1"/>
</dbReference>
<dbReference type="AlphaFoldDB" id="A0A554LES2"/>
<keyword evidence="2 5" id="KW-0255">Endonuclease</keyword>
<evidence type="ECO:0000256" key="3">
    <source>
        <dbReference type="ARBA" id="ARBA00022801"/>
    </source>
</evidence>
<reference evidence="9 10" key="1">
    <citation type="submission" date="2017-07" db="EMBL/GenBank/DDBJ databases">
        <title>Mechanisms for carbon and nitrogen cycling indicate functional differentiation within the Candidate Phyla Radiation.</title>
        <authorList>
            <person name="Danczak R.E."/>
            <person name="Johnston M.D."/>
            <person name="Kenah C."/>
            <person name="Slattery M."/>
            <person name="Wrighton K.C."/>
            <person name="Wilkins M.J."/>
        </authorList>
    </citation>
    <scope>NUCLEOTIDE SEQUENCE [LARGE SCALE GENOMIC DNA]</scope>
    <source>
        <strain evidence="9">Licking1014_96</strain>
    </source>
</reference>
<dbReference type="PANTHER" id="PTHR12826:SF15">
    <property type="entry name" value="RIBONUCLEASE Y"/>
    <property type="match status" value="1"/>
</dbReference>
<evidence type="ECO:0000313" key="9">
    <source>
        <dbReference type="EMBL" id="TSC91318.1"/>
    </source>
</evidence>
<keyword evidence="5" id="KW-1003">Cell membrane</keyword>
<dbReference type="Gene3D" id="3.30.1370.10">
    <property type="entry name" value="K Homology domain, type 1"/>
    <property type="match status" value="1"/>
</dbReference>
<organism evidence="9 10">
    <name type="scientific">Candidatus Berkelbacteria bacterium Licking1014_96</name>
    <dbReference type="NCBI Taxonomy" id="2017149"/>
    <lineage>
        <taxon>Bacteria</taxon>
        <taxon>Candidatus Berkelbacteria</taxon>
    </lineage>
</organism>
<dbReference type="Gene3D" id="1.10.3210.10">
    <property type="entry name" value="Hypothetical protein af1432"/>
    <property type="match status" value="1"/>
</dbReference>
<evidence type="ECO:0000256" key="2">
    <source>
        <dbReference type="ARBA" id="ARBA00022759"/>
    </source>
</evidence>
<dbReference type="Pfam" id="PF01966">
    <property type="entry name" value="HD"/>
    <property type="match status" value="1"/>
</dbReference>
<dbReference type="Pfam" id="PF12072">
    <property type="entry name" value="RNase_Y_N"/>
    <property type="match status" value="1"/>
</dbReference>
<protein>
    <recommendedName>
        <fullName evidence="5 6">Ribonuclease Y</fullName>
        <shortName evidence="5">RNase Y</shortName>
        <ecNumber evidence="5 6">3.1.-.-</ecNumber>
    </recommendedName>
</protein>
<dbReference type="GO" id="GO:0003723">
    <property type="term" value="F:RNA binding"/>
    <property type="evidence" value="ECO:0007669"/>
    <property type="project" value="UniProtKB-UniRule"/>
</dbReference>
<evidence type="ECO:0000256" key="5">
    <source>
        <dbReference type="HAMAP-Rule" id="MF_00335"/>
    </source>
</evidence>
<evidence type="ECO:0000313" key="10">
    <source>
        <dbReference type="Proteomes" id="UP000318296"/>
    </source>
</evidence>
<dbReference type="GO" id="GO:0016787">
    <property type="term" value="F:hydrolase activity"/>
    <property type="evidence" value="ECO:0007669"/>
    <property type="project" value="UniProtKB-KW"/>
</dbReference>
<feature type="coiled-coil region" evidence="7">
    <location>
        <begin position="31"/>
        <end position="126"/>
    </location>
</feature>
<keyword evidence="5" id="KW-0812">Transmembrane</keyword>
<dbReference type="HAMAP" id="MF_00335">
    <property type="entry name" value="RNase_Y"/>
    <property type="match status" value="1"/>
</dbReference>
<proteinExistence type="inferred from homology"/>
<sequence length="507" mass="56847">MNSIWIIGPLGLVVGLGVGYYLRQLFATKSIKDLEERSKKVIDKAREEEKEILIQAKDKAFQMREEAEAAVKDRQKKIDDLELSLRKREESVDVRAERLERDRTQLEEKEEQISKTREELKGLRDRQLENIERISALSKDEAKKVLLEMVEKEEKDEVLRIIKATEKEAQEGADEKARKIVATAIGRIASDTASESTVSTVSLPSDEMKGRIIGREGRNIQAFERLAGVDVIIDDTPGAVVVSSFDSVRRQVAKVALEKLVADGRIHPTRIEESLKKATEEVDNDIKKAGEEAAYQIGMAGINRDLLHVLGRLKYRTSYGQNVLRHSIEVAQISGLLAEELGSDPVIAKRAGLFHDIGKAVDHEVSGSHAIISQDILKKYGVDDQVTHAVAAHHEDVEMKNTLDFIVHAADAISGARPGARRETLETYVKRLDELEKVANSFPGVEKSYAIQAGREVRILVRPEEIDDLEAVKLSRNIAKKIEKEMDYPGQIKVNVIRETRAVEYAK</sequence>
<comment type="similarity">
    <text evidence="5">Belongs to the RNase Y family.</text>
</comment>
<evidence type="ECO:0000259" key="8">
    <source>
        <dbReference type="PROSITE" id="PS51831"/>
    </source>
</evidence>
<dbReference type="GO" id="GO:0006402">
    <property type="term" value="P:mRNA catabolic process"/>
    <property type="evidence" value="ECO:0007669"/>
    <property type="project" value="UniProtKB-UniRule"/>
</dbReference>
<keyword evidence="5" id="KW-0472">Membrane</keyword>
<evidence type="ECO:0000256" key="7">
    <source>
        <dbReference type="SAM" id="Coils"/>
    </source>
</evidence>
<keyword evidence="5" id="KW-1133">Transmembrane helix</keyword>
<dbReference type="Proteomes" id="UP000318296">
    <property type="component" value="Unassembled WGS sequence"/>
</dbReference>
<gene>
    <name evidence="5" type="primary">rny</name>
    <name evidence="9" type="ORF">CEN92_295</name>
</gene>
<accession>A0A554LES2</accession>
<dbReference type="InterPro" id="IPR006674">
    <property type="entry name" value="HD_domain"/>
</dbReference>
<dbReference type="CDD" id="cd22431">
    <property type="entry name" value="KH-I_RNaseY"/>
    <property type="match status" value="1"/>
</dbReference>
<name>A0A554LES2_9BACT</name>
<dbReference type="PANTHER" id="PTHR12826">
    <property type="entry name" value="RIBONUCLEASE Y"/>
    <property type="match status" value="1"/>
</dbReference>
<dbReference type="InterPro" id="IPR006675">
    <property type="entry name" value="HDIG_dom"/>
</dbReference>
<dbReference type="GO" id="GO:0005886">
    <property type="term" value="C:plasma membrane"/>
    <property type="evidence" value="ECO:0007669"/>
    <property type="project" value="UniProtKB-SubCell"/>
</dbReference>
<dbReference type="InterPro" id="IPR036612">
    <property type="entry name" value="KH_dom_type_1_sf"/>
</dbReference>
<dbReference type="SUPFAM" id="SSF109604">
    <property type="entry name" value="HD-domain/PDEase-like"/>
    <property type="match status" value="1"/>
</dbReference>
<keyword evidence="4 5" id="KW-0694">RNA-binding</keyword>
<dbReference type="NCBIfam" id="TIGR03319">
    <property type="entry name" value="RNase_Y"/>
    <property type="match status" value="1"/>
</dbReference>
<dbReference type="InterPro" id="IPR004087">
    <property type="entry name" value="KH_dom"/>
</dbReference>
<dbReference type="GO" id="GO:0004521">
    <property type="term" value="F:RNA endonuclease activity"/>
    <property type="evidence" value="ECO:0007669"/>
    <property type="project" value="UniProtKB-UniRule"/>
</dbReference>
<dbReference type="SMART" id="SM00322">
    <property type="entry name" value="KH"/>
    <property type="match status" value="1"/>
</dbReference>
<keyword evidence="1 5" id="KW-0540">Nuclease</keyword>
<dbReference type="Pfam" id="PF00013">
    <property type="entry name" value="KH_1"/>
    <property type="match status" value="1"/>
</dbReference>
<keyword evidence="7" id="KW-0175">Coiled coil</keyword>
<dbReference type="PROSITE" id="PS51831">
    <property type="entry name" value="HD"/>
    <property type="match status" value="1"/>
</dbReference>
<keyword evidence="3 5" id="KW-0378">Hydrolase</keyword>
<feature type="domain" description="HD" evidence="8">
    <location>
        <begin position="323"/>
        <end position="416"/>
    </location>
</feature>
<dbReference type="InterPro" id="IPR003607">
    <property type="entry name" value="HD/PDEase_dom"/>
</dbReference>
<dbReference type="EMBL" id="VMGH01000043">
    <property type="protein sequence ID" value="TSC91318.1"/>
    <property type="molecule type" value="Genomic_DNA"/>
</dbReference>
<dbReference type="SMART" id="SM00471">
    <property type="entry name" value="HDc"/>
    <property type="match status" value="1"/>
</dbReference>
<dbReference type="NCBIfam" id="TIGR00277">
    <property type="entry name" value="HDIG"/>
    <property type="match status" value="1"/>
</dbReference>
<dbReference type="InterPro" id="IPR017705">
    <property type="entry name" value="Ribonuclease_Y"/>
</dbReference>
<dbReference type="InterPro" id="IPR022711">
    <property type="entry name" value="RNase_Y_N"/>
</dbReference>
<evidence type="ECO:0000256" key="1">
    <source>
        <dbReference type="ARBA" id="ARBA00022722"/>
    </source>
</evidence>
<dbReference type="EC" id="3.1.-.-" evidence="5 6"/>
<dbReference type="SUPFAM" id="SSF54791">
    <property type="entry name" value="Eukaryotic type KH-domain (KH-domain type I)"/>
    <property type="match status" value="1"/>
</dbReference>
<comment type="function">
    <text evidence="5">Endoribonuclease that initiates mRNA decay.</text>
</comment>
<comment type="caution">
    <text evidence="9">The sequence shown here is derived from an EMBL/GenBank/DDBJ whole genome shotgun (WGS) entry which is preliminary data.</text>
</comment>
<comment type="subcellular location">
    <subcellularLocation>
        <location evidence="5">Cell membrane</location>
        <topology evidence="5">Single-pass membrane protein</topology>
    </subcellularLocation>
</comment>
<evidence type="ECO:0000256" key="6">
    <source>
        <dbReference type="NCBIfam" id="TIGR03319"/>
    </source>
</evidence>
<evidence type="ECO:0000256" key="4">
    <source>
        <dbReference type="ARBA" id="ARBA00022884"/>
    </source>
</evidence>